<protein>
    <recommendedName>
        <fullName evidence="3">SAF domain-containing protein</fullName>
    </recommendedName>
</protein>
<proteinExistence type="predicted"/>
<reference evidence="1 2" key="1">
    <citation type="journal article" date="1991" name="Int. J. Syst. Bacteriol.">
        <title>Description of the erythromycin-producing bacterium Arthrobacter sp. strain NRRL B-3381 as Aeromicrobium erythreum gen. nov., sp. nov.</title>
        <authorList>
            <person name="Miller E.S."/>
            <person name="Woese C.R."/>
            <person name="Brenner S."/>
        </authorList>
    </citation>
    <scope>NUCLEOTIDE SEQUENCE [LARGE SCALE GENOMIC DNA]</scope>
    <source>
        <strain evidence="1 2">AR18</strain>
    </source>
</reference>
<organism evidence="1 2">
    <name type="scientific">Aeromicrobium erythreum</name>
    <dbReference type="NCBI Taxonomy" id="2041"/>
    <lineage>
        <taxon>Bacteria</taxon>
        <taxon>Bacillati</taxon>
        <taxon>Actinomycetota</taxon>
        <taxon>Actinomycetes</taxon>
        <taxon>Propionibacteriales</taxon>
        <taxon>Nocardioidaceae</taxon>
        <taxon>Aeromicrobium</taxon>
    </lineage>
</organism>
<sequence>MGASGGPAARLRQQPWTDPRLVLGVLLVLGATVLGASVVAAADDTEAYWALARDVEAGDPVRRGDLVETRARVDGDAAGALLRTDQALPGRLEALQWSRAGAEGALVGRADLVADGATATAELPLSVALGAAPDDLRAGERVDVWVGPSPDGDPVATDSGPARLLLEGVAVVRAGAVGASGGARTVLVDVGPDLDGATLARLTSGHVTIVRRS</sequence>
<evidence type="ECO:0000313" key="1">
    <source>
        <dbReference type="EMBL" id="ALX04121.1"/>
    </source>
</evidence>
<dbReference type="EMBL" id="CP011502">
    <property type="protein sequence ID" value="ALX04121.1"/>
    <property type="molecule type" value="Genomic_DNA"/>
</dbReference>
<dbReference type="AlphaFoldDB" id="A0A0U4B7Y9"/>
<keyword evidence="2" id="KW-1185">Reference proteome</keyword>
<evidence type="ECO:0008006" key="3">
    <source>
        <dbReference type="Google" id="ProtNLM"/>
    </source>
</evidence>
<dbReference type="PATRIC" id="fig|2041.4.peg.1058"/>
<dbReference type="Proteomes" id="UP000067689">
    <property type="component" value="Chromosome"/>
</dbReference>
<dbReference type="STRING" id="2041.AERYTH_05105"/>
<dbReference type="KEGG" id="aer:AERYTH_05105"/>
<gene>
    <name evidence="1" type="ORF">AERYTH_05105</name>
</gene>
<accession>A0A0U4B7Y9</accession>
<name>A0A0U4B7Y9_9ACTN</name>
<evidence type="ECO:0000313" key="2">
    <source>
        <dbReference type="Proteomes" id="UP000067689"/>
    </source>
</evidence>